<dbReference type="HOGENOM" id="CLU_1164617_0_0_9"/>
<sequence>MMGKPDKERMGQDMKYVIDSKVYENHINDEVHLYGLLHQLAFLAGKAKDEKDLDNLAETAKRYGEIAEEKFAAWRIPGRYLVFGDRKDLAELKAAELTPLTAVLKEHDAKIREKQRAATADDPAYIISGSAFRMLVGDLFDLLAQYSFLRNRVVEVKTEKRLARLQKNLSGENPSIRRMYRRWGFAENQVVTCYDILETTLRRAHLTPYDPEEAAEDGIGCGRCCALCGDHSCEDDYD</sequence>
<dbReference type="EMBL" id="ACCF01000067">
    <property type="protein sequence ID" value="EEF68672.1"/>
    <property type="molecule type" value="Genomic_DNA"/>
</dbReference>
<dbReference type="STRING" id="545696.HOLDEFILI_01156"/>
<organism evidence="1 2">
    <name type="scientific">Holdemania filiformis DSM 12042</name>
    <dbReference type="NCBI Taxonomy" id="545696"/>
    <lineage>
        <taxon>Bacteria</taxon>
        <taxon>Bacillati</taxon>
        <taxon>Bacillota</taxon>
        <taxon>Erysipelotrichia</taxon>
        <taxon>Erysipelotrichales</taxon>
        <taxon>Erysipelotrichaceae</taxon>
        <taxon>Holdemania</taxon>
    </lineage>
</organism>
<proteinExistence type="predicted"/>
<dbReference type="AlphaFoldDB" id="B9Y5S4"/>
<evidence type="ECO:0000313" key="1">
    <source>
        <dbReference type="EMBL" id="EEF68672.1"/>
    </source>
</evidence>
<reference evidence="1 2" key="1">
    <citation type="submission" date="2008-12" db="EMBL/GenBank/DDBJ databases">
        <authorList>
            <person name="Fulton L."/>
            <person name="Clifton S."/>
            <person name="Fulton B."/>
            <person name="Xu J."/>
            <person name="Minx P."/>
            <person name="Pepin K.H."/>
            <person name="Johnson M."/>
            <person name="Bhonagiri V."/>
            <person name="Nash W.E."/>
            <person name="Mardis E.R."/>
            <person name="Wilson R.K."/>
        </authorList>
    </citation>
    <scope>NUCLEOTIDE SEQUENCE [LARGE SCALE GENOMIC DNA]</scope>
    <source>
        <strain evidence="1 2">DSM 12042</strain>
    </source>
</reference>
<reference evidence="1 2" key="2">
    <citation type="submission" date="2009-02" db="EMBL/GenBank/DDBJ databases">
        <title>Draft genome sequence of Holdemania filiformis DSM 12042.</title>
        <authorList>
            <person name="Sudarsanam P."/>
            <person name="Ley R."/>
            <person name="Guruge J."/>
            <person name="Turnbaugh P.J."/>
            <person name="Mahowald M."/>
            <person name="Liep D."/>
            <person name="Gordon J."/>
        </authorList>
    </citation>
    <scope>NUCLEOTIDE SEQUENCE [LARGE SCALE GENOMIC DNA]</scope>
    <source>
        <strain evidence="1 2">DSM 12042</strain>
    </source>
</reference>
<comment type="caution">
    <text evidence="1">The sequence shown here is derived from an EMBL/GenBank/DDBJ whole genome shotgun (WGS) entry which is preliminary data.</text>
</comment>
<gene>
    <name evidence="1" type="ORF">HOLDEFILI_01156</name>
</gene>
<accession>B9Y5S4</accession>
<name>B9Y5S4_9FIRM</name>
<evidence type="ECO:0000313" key="2">
    <source>
        <dbReference type="Proteomes" id="UP000005950"/>
    </source>
</evidence>
<dbReference type="eggNOG" id="ENOG5031TYD">
    <property type="taxonomic scope" value="Bacteria"/>
</dbReference>
<dbReference type="Proteomes" id="UP000005950">
    <property type="component" value="Unassembled WGS sequence"/>
</dbReference>
<protein>
    <submittedName>
        <fullName evidence="1">Uncharacterized protein</fullName>
    </submittedName>
</protein>